<sequence length="635" mass="68471">MVSTVLGKRSRATAEGAAAAEGVATRSKRRIVLNEPNDENSNPFQSSENGDVDEAGEDGDRPAKKTRRGAAGRAVPHKHGAPEQRVAVSPAKINAHFKVGKAAIHVYEDGKSNPKSTPSTPRHRDALSKKVPITPHHRALLATSQITPRTPKTPTTPSNATSAVYNQARQLFSRSSNPGKLIGRDEERQQLSQFVSTSLESKSGGCLYVSGPPGTGKSALVDEVLQQFNDTPNLTFSTINCMSVKTTKDLSGKLCEDLSLEEDSGFDYLKSCFVRGKAKDSRKYLVILDEVDTLVDLDLELLYDLFAWSMMPSSRLILLGIANALDLTDRFLPRLKSRSLKPELLPFMPYSAGQIAEVLTLKLKTLSDAVQTPLLHPTAIQFCAKKVAGQTGDLRKAFDICRRAIDLVEQETKENDVKLALQDSPSKTPLMENINLSSPPTPRSPTKHEARPAYTIDTAPKATVAHVAKVTSQVFGNGTTQRLATLNLQQKAVLCSLSALEKRKQSQQLDRAVFATPSKRNTTAPSIKQLFDAYTSLCNRESLLHALTNTEFRDIVSGLETLGLLAAVEGKAGSFALPMTPSKTPSRRGKGGFGSVGAGDERRIASVVGRGELEGALDGAGAVMLRDILEGGGLI</sequence>
<evidence type="ECO:0000256" key="3">
    <source>
        <dbReference type="ARBA" id="ARBA00022705"/>
    </source>
</evidence>
<dbReference type="Gene3D" id="3.40.50.300">
    <property type="entry name" value="P-loop containing nucleotide triphosphate hydrolases"/>
    <property type="match status" value="1"/>
</dbReference>
<feature type="compositionally biased region" description="Polar residues" evidence="5">
    <location>
        <begin position="39"/>
        <end position="49"/>
    </location>
</feature>
<dbReference type="InterPro" id="IPR041664">
    <property type="entry name" value="AAA_16"/>
</dbReference>
<feature type="compositionally biased region" description="Basic residues" evidence="5">
    <location>
        <begin position="64"/>
        <end position="79"/>
    </location>
</feature>
<dbReference type="InterPro" id="IPR003593">
    <property type="entry name" value="AAA+_ATPase"/>
</dbReference>
<dbReference type="Gene3D" id="1.10.10.10">
    <property type="entry name" value="Winged helix-like DNA-binding domain superfamily/Winged helix DNA-binding domain"/>
    <property type="match status" value="1"/>
</dbReference>
<feature type="compositionally biased region" description="Low complexity" evidence="5">
    <location>
        <begin position="13"/>
        <end position="25"/>
    </location>
</feature>
<dbReference type="EMBL" id="JAVRRT010000003">
    <property type="protein sequence ID" value="KAK5173475.1"/>
    <property type="molecule type" value="Genomic_DNA"/>
</dbReference>
<dbReference type="GeneID" id="89923503"/>
<dbReference type="Pfam" id="PF22606">
    <property type="entry name" value="Cdc6-ORC-like_ATPase_lid"/>
    <property type="match status" value="1"/>
</dbReference>
<comment type="caution">
    <text evidence="7">The sequence shown here is derived from an EMBL/GenBank/DDBJ whole genome shotgun (WGS) entry which is preliminary data.</text>
</comment>
<dbReference type="Proteomes" id="UP001337655">
    <property type="component" value="Unassembled WGS sequence"/>
</dbReference>
<dbReference type="InterPro" id="IPR050311">
    <property type="entry name" value="ORC1/CDC6"/>
</dbReference>
<dbReference type="CDD" id="cd00009">
    <property type="entry name" value="AAA"/>
    <property type="match status" value="1"/>
</dbReference>
<comment type="similarity">
    <text evidence="1">Belongs to the CDC6/cdc18 family.</text>
</comment>
<dbReference type="GO" id="GO:0051301">
    <property type="term" value="P:cell division"/>
    <property type="evidence" value="ECO:0007669"/>
    <property type="project" value="UniProtKB-KW"/>
</dbReference>
<dbReference type="InterPro" id="IPR027417">
    <property type="entry name" value="P-loop_NTPase"/>
</dbReference>
<evidence type="ECO:0000259" key="6">
    <source>
        <dbReference type="SMART" id="SM00382"/>
    </source>
</evidence>
<gene>
    <name evidence="7" type="primary">CDC6</name>
    <name evidence="7" type="ORF">LTR77_002156</name>
</gene>
<dbReference type="SUPFAM" id="SSF52540">
    <property type="entry name" value="P-loop containing nucleoside triphosphate hydrolases"/>
    <property type="match status" value="1"/>
</dbReference>
<dbReference type="Pfam" id="PF13191">
    <property type="entry name" value="AAA_16"/>
    <property type="match status" value="1"/>
</dbReference>
<feature type="domain" description="AAA+ ATPase" evidence="6">
    <location>
        <begin position="203"/>
        <end position="347"/>
    </location>
</feature>
<accession>A0AAV9PL94</accession>
<evidence type="ECO:0000313" key="7">
    <source>
        <dbReference type="EMBL" id="KAK5173475.1"/>
    </source>
</evidence>
<dbReference type="RefSeq" id="XP_064662170.1">
    <property type="nucleotide sequence ID" value="XM_064799415.1"/>
</dbReference>
<evidence type="ECO:0000256" key="1">
    <source>
        <dbReference type="ARBA" id="ARBA00006184"/>
    </source>
</evidence>
<feature type="region of interest" description="Disordered" evidence="5">
    <location>
        <begin position="428"/>
        <end position="449"/>
    </location>
</feature>
<dbReference type="Gene3D" id="1.10.8.60">
    <property type="match status" value="1"/>
</dbReference>
<dbReference type="PANTHER" id="PTHR10763">
    <property type="entry name" value="CELL DIVISION CONTROL PROTEIN 6-RELATED"/>
    <property type="match status" value="1"/>
</dbReference>
<dbReference type="Pfam" id="PF09079">
    <property type="entry name" value="WHD_Cdc6"/>
    <property type="match status" value="1"/>
</dbReference>
<name>A0AAV9PL94_9PEZI</name>
<proteinExistence type="inferred from homology"/>
<dbReference type="InterPro" id="IPR036388">
    <property type="entry name" value="WH-like_DNA-bd_sf"/>
</dbReference>
<evidence type="ECO:0000256" key="5">
    <source>
        <dbReference type="SAM" id="MobiDB-lite"/>
    </source>
</evidence>
<dbReference type="GO" id="GO:0003688">
    <property type="term" value="F:DNA replication origin binding"/>
    <property type="evidence" value="ECO:0007669"/>
    <property type="project" value="TreeGrafter"/>
</dbReference>
<dbReference type="InterPro" id="IPR015163">
    <property type="entry name" value="Cdc6_C"/>
</dbReference>
<dbReference type="GO" id="GO:0033314">
    <property type="term" value="P:mitotic DNA replication checkpoint signaling"/>
    <property type="evidence" value="ECO:0007669"/>
    <property type="project" value="TreeGrafter"/>
</dbReference>
<protein>
    <submittedName>
        <fullName evidence="7">AAA ATPase</fullName>
    </submittedName>
</protein>
<keyword evidence="4" id="KW-0131">Cell cycle</keyword>
<evidence type="ECO:0000256" key="2">
    <source>
        <dbReference type="ARBA" id="ARBA00022618"/>
    </source>
</evidence>
<keyword evidence="2" id="KW-0132">Cell division</keyword>
<evidence type="ECO:0000256" key="4">
    <source>
        <dbReference type="ARBA" id="ARBA00023306"/>
    </source>
</evidence>
<evidence type="ECO:0000313" key="8">
    <source>
        <dbReference type="Proteomes" id="UP001337655"/>
    </source>
</evidence>
<feature type="region of interest" description="Disordered" evidence="5">
    <location>
        <begin position="1"/>
        <end position="88"/>
    </location>
</feature>
<dbReference type="GO" id="GO:0005634">
    <property type="term" value="C:nucleus"/>
    <property type="evidence" value="ECO:0007669"/>
    <property type="project" value="TreeGrafter"/>
</dbReference>
<dbReference type="GO" id="GO:0006270">
    <property type="term" value="P:DNA replication initiation"/>
    <property type="evidence" value="ECO:0007669"/>
    <property type="project" value="TreeGrafter"/>
</dbReference>
<keyword evidence="3" id="KW-0235">DNA replication</keyword>
<organism evidence="7 8">
    <name type="scientific">Saxophila tyrrhenica</name>
    <dbReference type="NCBI Taxonomy" id="1690608"/>
    <lineage>
        <taxon>Eukaryota</taxon>
        <taxon>Fungi</taxon>
        <taxon>Dikarya</taxon>
        <taxon>Ascomycota</taxon>
        <taxon>Pezizomycotina</taxon>
        <taxon>Dothideomycetes</taxon>
        <taxon>Dothideomycetidae</taxon>
        <taxon>Mycosphaerellales</taxon>
        <taxon>Extremaceae</taxon>
        <taxon>Saxophila</taxon>
    </lineage>
</organism>
<dbReference type="SMART" id="SM00382">
    <property type="entry name" value="AAA"/>
    <property type="match status" value="1"/>
</dbReference>
<dbReference type="InterPro" id="IPR054425">
    <property type="entry name" value="Cdc6_ORC1-like_ATPase_lid"/>
</dbReference>
<keyword evidence="8" id="KW-1185">Reference proteome</keyword>
<dbReference type="FunFam" id="3.40.50.300:FF:000547">
    <property type="entry name" value="Cell division control protein"/>
    <property type="match status" value="1"/>
</dbReference>
<dbReference type="AlphaFoldDB" id="A0AAV9PL94"/>
<reference evidence="7 8" key="1">
    <citation type="submission" date="2023-08" db="EMBL/GenBank/DDBJ databases">
        <title>Black Yeasts Isolated from many extreme environments.</title>
        <authorList>
            <person name="Coleine C."/>
            <person name="Stajich J.E."/>
            <person name="Selbmann L."/>
        </authorList>
    </citation>
    <scope>NUCLEOTIDE SEQUENCE [LARGE SCALE GENOMIC DNA]</scope>
    <source>
        <strain evidence="7 8">CCFEE 5935</strain>
    </source>
</reference>
<dbReference type="PANTHER" id="PTHR10763:SF26">
    <property type="entry name" value="CELL DIVISION CONTROL PROTEIN 6 HOMOLOG"/>
    <property type="match status" value="1"/>
</dbReference>